<organism evidence="2 3">
    <name type="scientific">Ilyobacter polytropus (strain ATCC 51220 / DSM 2926 / LMG 16218 / CuHBu1)</name>
    <dbReference type="NCBI Taxonomy" id="572544"/>
    <lineage>
        <taxon>Bacteria</taxon>
        <taxon>Fusobacteriati</taxon>
        <taxon>Fusobacteriota</taxon>
        <taxon>Fusobacteriia</taxon>
        <taxon>Fusobacteriales</taxon>
        <taxon>Fusobacteriaceae</taxon>
        <taxon>Ilyobacter</taxon>
    </lineage>
</organism>
<evidence type="ECO:0000313" key="3">
    <source>
        <dbReference type="Proteomes" id="UP000006875"/>
    </source>
</evidence>
<dbReference type="HOGENOM" id="CLU_111897_0_0_0"/>
<gene>
    <name evidence="2" type="ordered locus">Ilyop_0429</name>
</gene>
<accession>E3HB66</accession>
<protein>
    <recommendedName>
        <fullName evidence="4">N-acetyltransferase domain-containing protein</fullName>
    </recommendedName>
</protein>
<name>E3HB66_ILYPC</name>
<proteinExistence type="predicted"/>
<dbReference type="RefSeq" id="WP_013386887.1">
    <property type="nucleotide sequence ID" value="NC_014632.1"/>
</dbReference>
<dbReference type="EMBL" id="CP002281">
    <property type="protein sequence ID" value="ADO82217.1"/>
    <property type="molecule type" value="Genomic_DNA"/>
</dbReference>
<dbReference type="eggNOG" id="COG1246">
    <property type="taxonomic scope" value="Bacteria"/>
</dbReference>
<evidence type="ECO:0000256" key="1">
    <source>
        <dbReference type="SAM" id="Phobius"/>
    </source>
</evidence>
<keyword evidence="1" id="KW-0472">Membrane</keyword>
<feature type="transmembrane region" description="Helical" evidence="1">
    <location>
        <begin position="6"/>
        <end position="24"/>
    </location>
</feature>
<dbReference type="InterPro" id="IPR016181">
    <property type="entry name" value="Acyl_CoA_acyltransferase"/>
</dbReference>
<keyword evidence="1" id="KW-0812">Transmembrane</keyword>
<keyword evidence="1" id="KW-1133">Transmembrane helix</keyword>
<evidence type="ECO:0000313" key="2">
    <source>
        <dbReference type="EMBL" id="ADO82217.1"/>
    </source>
</evidence>
<dbReference type="OrthoDB" id="677174at2"/>
<dbReference type="SUPFAM" id="SSF55729">
    <property type="entry name" value="Acyl-CoA N-acyltransferases (Nat)"/>
    <property type="match status" value="1"/>
</dbReference>
<dbReference type="KEGG" id="ipo:Ilyop_0429"/>
<sequence>MEINWIEWFGYISSFVVLISLTMSSIIKLRWINLIGAIMFSIFGFMINSYPTGTLNLGIAFIDLYYLYKIYMRKEEFSMVKANFDSDYFKYFINFNRKEIDEQYNTLSETSDYKAYYYLRNNNISGVMIGRALDNDTFFIELDYVTKEFRDFKIGKYFLGENRIKLLLKGYSILKARANSKHHAQYLEKIGFKKVGDDTNEYIKTI</sequence>
<evidence type="ECO:0008006" key="4">
    <source>
        <dbReference type="Google" id="ProtNLM"/>
    </source>
</evidence>
<reference evidence="2 3" key="1">
    <citation type="journal article" date="2010" name="Stand. Genomic Sci.">
        <title>Complete genome sequence of Ilyobacter polytropus type strain (CuHbu1).</title>
        <authorList>
            <person name="Sikorski J."/>
            <person name="Chertkov O."/>
            <person name="Lapidus A."/>
            <person name="Nolan M."/>
            <person name="Lucas S."/>
            <person name="Del Rio T.G."/>
            <person name="Tice H."/>
            <person name="Cheng J.F."/>
            <person name="Tapia R."/>
            <person name="Han C."/>
            <person name="Goodwin L."/>
            <person name="Pitluck S."/>
            <person name="Liolios K."/>
            <person name="Ivanova N."/>
            <person name="Mavromatis K."/>
            <person name="Mikhailova N."/>
            <person name="Pati A."/>
            <person name="Chen A."/>
            <person name="Palaniappan K."/>
            <person name="Land M."/>
            <person name="Hauser L."/>
            <person name="Chang Y.J."/>
            <person name="Jeffries C.D."/>
            <person name="Brambilla E."/>
            <person name="Yasawong M."/>
            <person name="Rohde M."/>
            <person name="Pukall R."/>
            <person name="Spring S."/>
            <person name="Goker M."/>
            <person name="Woyke T."/>
            <person name="Bristow J."/>
            <person name="Eisen J.A."/>
            <person name="Markowitz V."/>
            <person name="Hugenholtz P."/>
            <person name="Kyrpides N.C."/>
            <person name="Klenk H.P."/>
        </authorList>
    </citation>
    <scope>NUCLEOTIDE SEQUENCE [LARGE SCALE GENOMIC DNA]</scope>
    <source>
        <strain evidence="3">ATCC 51220 / DSM 2926 / LMG 16218 / CuHBu1</strain>
    </source>
</reference>
<dbReference type="STRING" id="572544.Ilyop_0429"/>
<dbReference type="AlphaFoldDB" id="E3HB66"/>
<keyword evidence="3" id="KW-1185">Reference proteome</keyword>
<dbReference type="Proteomes" id="UP000006875">
    <property type="component" value="Chromosome"/>
</dbReference>